<dbReference type="Proteomes" id="UP001346149">
    <property type="component" value="Unassembled WGS sequence"/>
</dbReference>
<feature type="compositionally biased region" description="Basic and acidic residues" evidence="6">
    <location>
        <begin position="285"/>
        <end position="297"/>
    </location>
</feature>
<feature type="domain" description="SHSP" evidence="8">
    <location>
        <begin position="44"/>
        <end position="147"/>
    </location>
</feature>
<keyword evidence="2" id="KW-1003">Cell membrane</keyword>
<comment type="similarity">
    <text evidence="4 5">Belongs to the small heat shock protein (HSP20) family.</text>
</comment>
<evidence type="ECO:0000313" key="9">
    <source>
        <dbReference type="EMBL" id="KAK4789288.1"/>
    </source>
</evidence>
<dbReference type="AlphaFoldDB" id="A0AAN7R7V9"/>
<dbReference type="PROSITE" id="PS01031">
    <property type="entry name" value="SHSP"/>
    <property type="match status" value="1"/>
</dbReference>
<accession>A0AAN7R7V9</accession>
<dbReference type="GO" id="GO:0005886">
    <property type="term" value="C:plasma membrane"/>
    <property type="evidence" value="ECO:0007669"/>
    <property type="project" value="UniProtKB-SubCell"/>
</dbReference>
<feature type="compositionally biased region" description="Basic and acidic residues" evidence="6">
    <location>
        <begin position="199"/>
        <end position="228"/>
    </location>
</feature>
<dbReference type="GO" id="GO:0006952">
    <property type="term" value="P:defense response"/>
    <property type="evidence" value="ECO:0007669"/>
    <property type="project" value="UniProtKB-KW"/>
</dbReference>
<name>A0AAN7R7V9_TRANT</name>
<dbReference type="SUPFAM" id="SSF49764">
    <property type="entry name" value="HSP20-like chaperones"/>
    <property type="match status" value="1"/>
</dbReference>
<feature type="compositionally biased region" description="Basic and acidic residues" evidence="6">
    <location>
        <begin position="251"/>
        <end position="263"/>
    </location>
</feature>
<dbReference type="CDD" id="cd06464">
    <property type="entry name" value="ACD_sHsps-like"/>
    <property type="match status" value="1"/>
</dbReference>
<dbReference type="InterPro" id="IPR008978">
    <property type="entry name" value="HSP20-like_chaperone"/>
</dbReference>
<evidence type="ECO:0000256" key="3">
    <source>
        <dbReference type="ARBA" id="ARBA00022821"/>
    </source>
</evidence>
<comment type="caution">
    <text evidence="9">The sequence shown here is derived from an EMBL/GenBank/DDBJ whole genome shotgun (WGS) entry which is preliminary data.</text>
</comment>
<evidence type="ECO:0000256" key="2">
    <source>
        <dbReference type="ARBA" id="ARBA00022475"/>
    </source>
</evidence>
<dbReference type="PANTHER" id="PTHR43670:SF73">
    <property type="entry name" value="INACTIVE PROTEIN RESTRICTED TEV MOVEMENT 2-LIKE"/>
    <property type="match status" value="1"/>
</dbReference>
<organism evidence="9 10">
    <name type="scientific">Trapa natans</name>
    <name type="common">Water chestnut</name>
    <dbReference type="NCBI Taxonomy" id="22666"/>
    <lineage>
        <taxon>Eukaryota</taxon>
        <taxon>Viridiplantae</taxon>
        <taxon>Streptophyta</taxon>
        <taxon>Embryophyta</taxon>
        <taxon>Tracheophyta</taxon>
        <taxon>Spermatophyta</taxon>
        <taxon>Magnoliopsida</taxon>
        <taxon>eudicotyledons</taxon>
        <taxon>Gunneridae</taxon>
        <taxon>Pentapetalae</taxon>
        <taxon>rosids</taxon>
        <taxon>malvids</taxon>
        <taxon>Myrtales</taxon>
        <taxon>Lythraceae</taxon>
        <taxon>Trapa</taxon>
    </lineage>
</organism>
<evidence type="ECO:0000259" key="8">
    <source>
        <dbReference type="PROSITE" id="PS01031"/>
    </source>
</evidence>
<comment type="subcellular location">
    <subcellularLocation>
        <location evidence="1">Cell membrane</location>
        <topology evidence="1">Single-pass membrane protein</topology>
    </subcellularLocation>
</comment>
<gene>
    <name evidence="9" type="ORF">SAY86_020607</name>
</gene>
<evidence type="ECO:0000256" key="7">
    <source>
        <dbReference type="SAM" id="Phobius"/>
    </source>
</evidence>
<protein>
    <recommendedName>
        <fullName evidence="8">SHSP domain-containing protein</fullName>
    </recommendedName>
</protein>
<dbReference type="EMBL" id="JAXQNO010000011">
    <property type="protein sequence ID" value="KAK4789288.1"/>
    <property type="molecule type" value="Genomic_DNA"/>
</dbReference>
<evidence type="ECO:0000256" key="5">
    <source>
        <dbReference type="RuleBase" id="RU003616"/>
    </source>
</evidence>
<keyword evidence="3" id="KW-0611">Plant defense</keyword>
<dbReference type="InterPro" id="IPR002068">
    <property type="entry name" value="A-crystallin/Hsp20_dom"/>
</dbReference>
<feature type="compositionally biased region" description="Basic and acidic residues" evidence="6">
    <location>
        <begin position="141"/>
        <end position="151"/>
    </location>
</feature>
<dbReference type="PANTHER" id="PTHR43670">
    <property type="entry name" value="HEAT SHOCK PROTEIN 26"/>
    <property type="match status" value="1"/>
</dbReference>
<keyword evidence="7" id="KW-1133">Transmembrane helix</keyword>
<dbReference type="Gene3D" id="2.60.40.790">
    <property type="match status" value="1"/>
</dbReference>
<feature type="region of interest" description="Disordered" evidence="6">
    <location>
        <begin position="137"/>
        <end position="325"/>
    </location>
</feature>
<evidence type="ECO:0000256" key="1">
    <source>
        <dbReference type="ARBA" id="ARBA00004162"/>
    </source>
</evidence>
<evidence type="ECO:0000313" key="10">
    <source>
        <dbReference type="Proteomes" id="UP001346149"/>
    </source>
</evidence>
<evidence type="ECO:0000256" key="4">
    <source>
        <dbReference type="PROSITE-ProRule" id="PRU00285"/>
    </source>
</evidence>
<feature type="transmembrane region" description="Helical" evidence="7">
    <location>
        <begin position="341"/>
        <end position="361"/>
    </location>
</feature>
<reference evidence="9 10" key="1">
    <citation type="journal article" date="2023" name="Hortic Res">
        <title>Pangenome of water caltrop reveals structural variations and asymmetric subgenome divergence after allopolyploidization.</title>
        <authorList>
            <person name="Zhang X."/>
            <person name="Chen Y."/>
            <person name="Wang L."/>
            <person name="Yuan Y."/>
            <person name="Fang M."/>
            <person name="Shi L."/>
            <person name="Lu R."/>
            <person name="Comes H.P."/>
            <person name="Ma Y."/>
            <person name="Chen Y."/>
            <person name="Huang G."/>
            <person name="Zhou Y."/>
            <person name="Zheng Z."/>
            <person name="Qiu Y."/>
        </authorList>
    </citation>
    <scope>NUCLEOTIDE SEQUENCE [LARGE SCALE GENOMIC DNA]</scope>
    <source>
        <strain evidence="9">F231</strain>
    </source>
</reference>
<proteinExistence type="inferred from homology"/>
<sequence length="381" mass="43769">MIQNVYKTRESLGTPITRSEKLTGQRRKRRKKDTIRSTMASLSQIYDDFEPTTEWASEEGFDTLLVFLPGFKREEIKVQITSSQNLRIIGEHKVRENHWSRFRREFPISSNHDSHKISARFDNGILYIKHPKTIIPAKPQAVEEKESKQKLTSETQPPPEPKPELQRPERGKEKKDFKESPHPLEHRSKSGQQQPPKTDQTEETRDSPKPLESRAEPQPRKAENKKETNQIPAKTHQEKQPIEKTSTITDDAPKKLPEKEQKPVRAGGEITQSSAPAEAVQRKKKTEEEKVTDHNEELSEPVQGSDGKMKEKSVSHRGSMARRVDSHQKKMMDILVKVKKFGNLINLIVAGLLVLLLALYIKKAVMSRGKTYLRIFEGQED</sequence>
<keyword evidence="7" id="KW-0472">Membrane</keyword>
<evidence type="ECO:0000256" key="6">
    <source>
        <dbReference type="SAM" id="MobiDB-lite"/>
    </source>
</evidence>
<dbReference type="Pfam" id="PF00011">
    <property type="entry name" value="HSP20"/>
    <property type="match status" value="1"/>
</dbReference>
<keyword evidence="7" id="KW-0812">Transmembrane</keyword>
<keyword evidence="10" id="KW-1185">Reference proteome</keyword>
<dbReference type="GO" id="GO:0034605">
    <property type="term" value="P:cellular response to heat"/>
    <property type="evidence" value="ECO:0007669"/>
    <property type="project" value="TreeGrafter"/>
</dbReference>
<feature type="compositionally biased region" description="Basic and acidic residues" evidence="6">
    <location>
        <begin position="161"/>
        <end position="188"/>
    </location>
</feature>